<organism evidence="1 2">
    <name type="scientific">Pristionchus pacificus</name>
    <name type="common">Parasitic nematode worm</name>
    <dbReference type="NCBI Taxonomy" id="54126"/>
    <lineage>
        <taxon>Eukaryota</taxon>
        <taxon>Metazoa</taxon>
        <taxon>Ecdysozoa</taxon>
        <taxon>Nematoda</taxon>
        <taxon>Chromadorea</taxon>
        <taxon>Rhabditida</taxon>
        <taxon>Rhabditina</taxon>
        <taxon>Diplogasteromorpha</taxon>
        <taxon>Diplogasteroidea</taxon>
        <taxon>Neodiplogasteridae</taxon>
        <taxon>Pristionchus</taxon>
    </lineage>
</organism>
<sequence length="185" mass="20885">MYHLERERRSRERLRERERLRLRLQVRASPTTLLRGAALGPHTRPERASDIMPSSRHQHQGPPLIRSLEVDRNVAKLPALSTASSAVEVVPHSRTATRQLEDDALAGQVLAVEVVDGVIGVARRIELLQFAMCQTEGKGTEMRWRMGTPATSVGERNVIVLHGGLHDGRREHLKKQHRMNHNTAM</sequence>
<dbReference type="EnsemblMetazoa" id="PPA43591.1">
    <property type="protein sequence ID" value="PPA43591.1"/>
    <property type="gene ID" value="WBGene00281960"/>
</dbReference>
<dbReference type="Proteomes" id="UP000005239">
    <property type="component" value="Unassembled WGS sequence"/>
</dbReference>
<evidence type="ECO:0000313" key="1">
    <source>
        <dbReference type="EnsemblMetazoa" id="PPA43591.1"/>
    </source>
</evidence>
<keyword evidence="2" id="KW-1185">Reference proteome</keyword>
<reference evidence="2" key="1">
    <citation type="journal article" date="2008" name="Nat. Genet.">
        <title>The Pristionchus pacificus genome provides a unique perspective on nematode lifestyle and parasitism.</title>
        <authorList>
            <person name="Dieterich C."/>
            <person name="Clifton S.W."/>
            <person name="Schuster L.N."/>
            <person name="Chinwalla A."/>
            <person name="Delehaunty K."/>
            <person name="Dinkelacker I."/>
            <person name="Fulton L."/>
            <person name="Fulton R."/>
            <person name="Godfrey J."/>
            <person name="Minx P."/>
            <person name="Mitreva M."/>
            <person name="Roeseler W."/>
            <person name="Tian H."/>
            <person name="Witte H."/>
            <person name="Yang S.P."/>
            <person name="Wilson R.K."/>
            <person name="Sommer R.J."/>
        </authorList>
    </citation>
    <scope>NUCLEOTIDE SEQUENCE [LARGE SCALE GENOMIC DNA]</scope>
    <source>
        <strain evidence="2">PS312</strain>
    </source>
</reference>
<proteinExistence type="predicted"/>
<accession>A0A8R1V1Q0</accession>
<gene>
    <name evidence="1" type="primary">WBGene00281960</name>
</gene>
<accession>A0A2A6C850</accession>
<reference evidence="1" key="2">
    <citation type="submission" date="2022-06" db="UniProtKB">
        <authorList>
            <consortium name="EnsemblMetazoa"/>
        </authorList>
    </citation>
    <scope>IDENTIFICATION</scope>
    <source>
        <strain evidence="1">PS312</strain>
    </source>
</reference>
<dbReference type="AlphaFoldDB" id="A0A2A6C850"/>
<protein>
    <submittedName>
        <fullName evidence="1">Uncharacterized protein</fullName>
    </submittedName>
</protein>
<name>A0A2A6C850_PRIPA</name>
<evidence type="ECO:0000313" key="2">
    <source>
        <dbReference type="Proteomes" id="UP000005239"/>
    </source>
</evidence>